<dbReference type="InterPro" id="IPR004701">
    <property type="entry name" value="PTS_EIIA_man-typ"/>
</dbReference>
<keyword evidence="5" id="KW-0808">Transferase</keyword>
<feature type="domain" description="PTS EIIA type-4" evidence="8">
    <location>
        <begin position="1"/>
        <end position="135"/>
    </location>
</feature>
<evidence type="ECO:0000256" key="2">
    <source>
        <dbReference type="ARBA" id="ARBA00022448"/>
    </source>
</evidence>
<keyword evidence="2" id="KW-0813">Transport</keyword>
<dbReference type="CDD" id="cd00006">
    <property type="entry name" value="PTS_IIA_man"/>
    <property type="match status" value="1"/>
</dbReference>
<dbReference type="Pfam" id="PF03610">
    <property type="entry name" value="EIIA-man"/>
    <property type="match status" value="1"/>
</dbReference>
<evidence type="ECO:0000313" key="9">
    <source>
        <dbReference type="EMBL" id="BDR55461.1"/>
    </source>
</evidence>
<dbReference type="PANTHER" id="PTHR33799">
    <property type="entry name" value="PTS PERMEASE-RELATED-RELATED"/>
    <property type="match status" value="1"/>
</dbReference>
<keyword evidence="10" id="KW-1185">Reference proteome</keyword>
<keyword evidence="3" id="KW-0963">Cytoplasm</keyword>
<keyword evidence="6" id="KW-0598">Phosphotransferase system</keyword>
<dbReference type="EMBL" id="AP026801">
    <property type="protein sequence ID" value="BDR55461.1"/>
    <property type="molecule type" value="Genomic_DNA"/>
</dbReference>
<proteinExistence type="predicted"/>
<evidence type="ECO:0000259" key="8">
    <source>
        <dbReference type="PROSITE" id="PS51096"/>
    </source>
</evidence>
<accession>A0AAU9CSX1</accession>
<evidence type="ECO:0000256" key="4">
    <source>
        <dbReference type="ARBA" id="ARBA00022597"/>
    </source>
</evidence>
<dbReference type="InterPro" id="IPR051471">
    <property type="entry name" value="Bacterial_PTS_sugar_comp"/>
</dbReference>
<evidence type="ECO:0000256" key="5">
    <source>
        <dbReference type="ARBA" id="ARBA00022679"/>
    </source>
</evidence>
<dbReference type="KEGG" id="xak:KIMC2_00230"/>
<dbReference type="GO" id="GO:0016301">
    <property type="term" value="F:kinase activity"/>
    <property type="evidence" value="ECO:0007669"/>
    <property type="project" value="UniProtKB-KW"/>
</dbReference>
<dbReference type="PROSITE" id="PS51096">
    <property type="entry name" value="PTS_EIIA_TYPE_4"/>
    <property type="match status" value="1"/>
</dbReference>
<dbReference type="SUPFAM" id="SSF53062">
    <property type="entry name" value="PTS system fructose IIA component-like"/>
    <property type="match status" value="1"/>
</dbReference>
<keyword evidence="4" id="KW-0762">Sugar transport</keyword>
<dbReference type="AlphaFoldDB" id="A0AAU9CSX1"/>
<evidence type="ECO:0000256" key="1">
    <source>
        <dbReference type="ARBA" id="ARBA00004496"/>
    </source>
</evidence>
<sequence>MKKYLIASHGRFASGLKNSIKVLTGKTDIIAIDAYLEEEPVDVEQKVKEFIRELGADDVGIIFTDLIGGSVNREVMIQVKDKNNIVLISSVNLPTVLAVILDTEPVTQVHLQEIIDSTPVKIIDFNLEQNNEDFLSDDEFLS</sequence>
<evidence type="ECO:0000256" key="6">
    <source>
        <dbReference type="ARBA" id="ARBA00022683"/>
    </source>
</evidence>
<dbReference type="Proteomes" id="UP001321804">
    <property type="component" value="Chromosome"/>
</dbReference>
<evidence type="ECO:0000256" key="3">
    <source>
        <dbReference type="ARBA" id="ARBA00022490"/>
    </source>
</evidence>
<evidence type="ECO:0000313" key="10">
    <source>
        <dbReference type="Proteomes" id="UP001321804"/>
    </source>
</evidence>
<reference evidence="9 10" key="1">
    <citation type="journal article" date="2023" name="Microbiol. Spectr.">
        <title>Symbiosis of Carpenter Bees with Uncharacterized Lactic Acid Bacteria Showing NAD Auxotrophy.</title>
        <authorList>
            <person name="Kawasaki S."/>
            <person name="Ozawa K."/>
            <person name="Mori T."/>
            <person name="Yamamoto A."/>
            <person name="Ito M."/>
            <person name="Ohkuma M."/>
            <person name="Sakamoto M."/>
            <person name="Matsutani M."/>
        </authorList>
    </citation>
    <scope>NUCLEOTIDE SEQUENCE [LARGE SCALE GENOMIC DNA]</scope>
    <source>
        <strain evidence="9 10">KimC2</strain>
    </source>
</reference>
<dbReference type="Gene3D" id="3.40.50.510">
    <property type="entry name" value="Phosphotransferase system, mannose-type IIA component"/>
    <property type="match status" value="1"/>
</dbReference>
<dbReference type="GO" id="GO:0005737">
    <property type="term" value="C:cytoplasm"/>
    <property type="evidence" value="ECO:0007669"/>
    <property type="project" value="UniProtKB-SubCell"/>
</dbReference>
<dbReference type="InterPro" id="IPR033887">
    <property type="entry name" value="PTS_IIA_man"/>
</dbReference>
<keyword evidence="7" id="KW-0418">Kinase</keyword>
<dbReference type="GO" id="GO:0009401">
    <property type="term" value="P:phosphoenolpyruvate-dependent sugar phosphotransferase system"/>
    <property type="evidence" value="ECO:0007669"/>
    <property type="project" value="UniProtKB-KW"/>
</dbReference>
<organism evidence="9 10">
    <name type="scientific">Xylocopilactobacillus apis</name>
    <dbReference type="NCBI Taxonomy" id="2932183"/>
    <lineage>
        <taxon>Bacteria</taxon>
        <taxon>Bacillati</taxon>
        <taxon>Bacillota</taxon>
        <taxon>Bacilli</taxon>
        <taxon>Lactobacillales</taxon>
        <taxon>Lactobacillaceae</taxon>
        <taxon>Xylocopilactobacillus</taxon>
    </lineage>
</organism>
<dbReference type="GO" id="GO:0016020">
    <property type="term" value="C:membrane"/>
    <property type="evidence" value="ECO:0007669"/>
    <property type="project" value="InterPro"/>
</dbReference>
<dbReference type="RefSeq" id="WP_317696774.1">
    <property type="nucleotide sequence ID" value="NZ_AP026801.1"/>
</dbReference>
<protein>
    <submittedName>
        <fullName evidence="9">PTS mannose transporter subunit IIA</fullName>
    </submittedName>
</protein>
<dbReference type="PANTHER" id="PTHR33799:SF1">
    <property type="entry name" value="PTS SYSTEM MANNOSE-SPECIFIC EIIAB COMPONENT-RELATED"/>
    <property type="match status" value="1"/>
</dbReference>
<name>A0AAU9CSX1_9LACO</name>
<dbReference type="InterPro" id="IPR036662">
    <property type="entry name" value="PTS_EIIA_man-typ_sf"/>
</dbReference>
<comment type="subcellular location">
    <subcellularLocation>
        <location evidence="1">Cytoplasm</location>
    </subcellularLocation>
</comment>
<gene>
    <name evidence="9" type="ORF">KIMC2_00230</name>
</gene>
<evidence type="ECO:0000256" key="7">
    <source>
        <dbReference type="ARBA" id="ARBA00022777"/>
    </source>
</evidence>